<dbReference type="GO" id="GO:0006412">
    <property type="term" value="P:translation"/>
    <property type="evidence" value="ECO:0007669"/>
    <property type="project" value="InterPro"/>
</dbReference>
<dbReference type="Pfam" id="PF01281">
    <property type="entry name" value="Ribosomal_L9_N"/>
    <property type="match status" value="1"/>
</dbReference>
<evidence type="ECO:0000256" key="1">
    <source>
        <dbReference type="ARBA" id="ARBA00010605"/>
    </source>
</evidence>
<dbReference type="PANTHER" id="PTHR21368">
    <property type="entry name" value="50S RIBOSOMAL PROTEIN L9"/>
    <property type="match status" value="1"/>
</dbReference>
<protein>
    <recommendedName>
        <fullName evidence="5">Ribosomal protein L9 domain-containing protein</fullName>
    </recommendedName>
</protein>
<dbReference type="InterPro" id="IPR036935">
    <property type="entry name" value="Ribosomal_bL9_N_sf"/>
</dbReference>
<dbReference type="Gene3D" id="3.40.5.10">
    <property type="entry name" value="Ribosomal protein L9, N-terminal domain"/>
    <property type="match status" value="1"/>
</dbReference>
<comment type="caution">
    <text evidence="6">The sequence shown here is derived from an EMBL/GenBank/DDBJ whole genome shotgun (WGS) entry which is preliminary data.</text>
</comment>
<feature type="region of interest" description="Disordered" evidence="4">
    <location>
        <begin position="262"/>
        <end position="287"/>
    </location>
</feature>
<dbReference type="PROSITE" id="PS51257">
    <property type="entry name" value="PROKAR_LIPOPROTEIN"/>
    <property type="match status" value="1"/>
</dbReference>
<dbReference type="GO" id="GO:0005840">
    <property type="term" value="C:ribosome"/>
    <property type="evidence" value="ECO:0007669"/>
    <property type="project" value="UniProtKB-KW"/>
</dbReference>
<evidence type="ECO:0000256" key="3">
    <source>
        <dbReference type="ARBA" id="ARBA00023274"/>
    </source>
</evidence>
<evidence type="ECO:0000256" key="4">
    <source>
        <dbReference type="SAM" id="MobiDB-lite"/>
    </source>
</evidence>
<keyword evidence="7" id="KW-1185">Reference proteome</keyword>
<dbReference type="Proteomes" id="UP000765509">
    <property type="component" value="Unassembled WGS sequence"/>
</dbReference>
<evidence type="ECO:0000256" key="2">
    <source>
        <dbReference type="ARBA" id="ARBA00022980"/>
    </source>
</evidence>
<feature type="region of interest" description="Disordered" evidence="4">
    <location>
        <begin position="205"/>
        <end position="225"/>
    </location>
</feature>
<reference evidence="6" key="1">
    <citation type="submission" date="2021-03" db="EMBL/GenBank/DDBJ databases">
        <title>Draft genome sequence of rust myrtle Austropuccinia psidii MF-1, a brazilian biotype.</title>
        <authorList>
            <person name="Quecine M.C."/>
            <person name="Pachon D.M.R."/>
            <person name="Bonatelli M.L."/>
            <person name="Correr F.H."/>
            <person name="Franceschini L.M."/>
            <person name="Leite T.F."/>
            <person name="Margarido G.R.A."/>
            <person name="Almeida C.A."/>
            <person name="Ferrarezi J.A."/>
            <person name="Labate C.A."/>
        </authorList>
    </citation>
    <scope>NUCLEOTIDE SEQUENCE</scope>
    <source>
        <strain evidence="6">MF-1</strain>
    </source>
</reference>
<name>A0A9Q3ELL1_9BASI</name>
<evidence type="ECO:0000313" key="6">
    <source>
        <dbReference type="EMBL" id="MBW0524536.1"/>
    </source>
</evidence>
<dbReference type="InterPro" id="IPR009027">
    <property type="entry name" value="Ribosomal_bL9/RNase_H1_N"/>
</dbReference>
<comment type="similarity">
    <text evidence="1">Belongs to the bacterial ribosomal protein bL9 family.</text>
</comment>
<keyword evidence="3" id="KW-0687">Ribonucleoprotein</keyword>
<dbReference type="EMBL" id="AVOT02031115">
    <property type="protein sequence ID" value="MBW0524536.1"/>
    <property type="molecule type" value="Genomic_DNA"/>
</dbReference>
<dbReference type="OrthoDB" id="5555409at2759"/>
<accession>A0A9Q3ELL1</accession>
<feature type="domain" description="Ribosomal protein L9" evidence="5">
    <location>
        <begin position="156"/>
        <end position="197"/>
    </location>
</feature>
<feature type="compositionally biased region" description="Low complexity" evidence="4">
    <location>
        <begin position="263"/>
        <end position="284"/>
    </location>
</feature>
<evidence type="ECO:0000313" key="7">
    <source>
        <dbReference type="Proteomes" id="UP000765509"/>
    </source>
</evidence>
<dbReference type="SUPFAM" id="SSF55658">
    <property type="entry name" value="L9 N-domain-like"/>
    <property type="match status" value="1"/>
</dbReference>
<organism evidence="6 7">
    <name type="scientific">Austropuccinia psidii MF-1</name>
    <dbReference type="NCBI Taxonomy" id="1389203"/>
    <lineage>
        <taxon>Eukaryota</taxon>
        <taxon>Fungi</taxon>
        <taxon>Dikarya</taxon>
        <taxon>Basidiomycota</taxon>
        <taxon>Pucciniomycotina</taxon>
        <taxon>Pucciniomycetes</taxon>
        <taxon>Pucciniales</taxon>
        <taxon>Sphaerophragmiaceae</taxon>
        <taxon>Austropuccinia</taxon>
    </lineage>
</organism>
<dbReference type="InterPro" id="IPR020070">
    <property type="entry name" value="Ribosomal_bL9_N"/>
</dbReference>
<sequence length="416" mass="47017">MEVERNIMTLSSSLKPGKAPTLIVAQSLTSCLTGHGQIQLETYSSLSYSSVSMAAPIIKFVGHISPKAVHNHSSMCSLVPYYCYRSLCWPYCMLHIDCKLASKDHRLPRWLHLQPLQTVAIGETSLALKTILYSLFPSARSFASSSVNFVWVQKRIQVKLRSDHPIYGKAGDVIRVKPGHMRQQLYPFGHALYCAKDRIPIHHFQPATNPRSHLARPPPPGLSRPLTELLKRLGVKMSITRAELRKAQAQIDEWKRSANSIAPIQSKSQTSTPSTPASSSSILSQPPPKELDEYLQQLSEKLLLNKLPLLTFNRSASESSNTLYSSIKLEEILTQLIKQIESEFDQTINLSSYLKIIGCERIEDQEPPHQTKIIKKVGDYHIKVKIFDPHQKLSTENSHDDHTQNYHQFKIQIIKS</sequence>
<evidence type="ECO:0000259" key="5">
    <source>
        <dbReference type="Pfam" id="PF01281"/>
    </source>
</evidence>
<keyword evidence="2" id="KW-0689">Ribosomal protein</keyword>
<dbReference type="GO" id="GO:0003735">
    <property type="term" value="F:structural constituent of ribosome"/>
    <property type="evidence" value="ECO:0007669"/>
    <property type="project" value="InterPro"/>
</dbReference>
<proteinExistence type="inferred from homology"/>
<gene>
    <name evidence="6" type="ORF">O181_064251</name>
</gene>
<dbReference type="InterPro" id="IPR000244">
    <property type="entry name" value="Ribosomal_bL9"/>
</dbReference>
<dbReference type="GO" id="GO:1990904">
    <property type="term" value="C:ribonucleoprotein complex"/>
    <property type="evidence" value="ECO:0007669"/>
    <property type="project" value="UniProtKB-KW"/>
</dbReference>
<dbReference type="AlphaFoldDB" id="A0A9Q3ELL1"/>